<dbReference type="CDD" id="cd06223">
    <property type="entry name" value="PRTases_typeI"/>
    <property type="match status" value="1"/>
</dbReference>
<dbReference type="EC" id="2.4.2.10" evidence="2 6"/>
<proteinExistence type="inferred from homology"/>
<dbReference type="SUPFAM" id="SSF53271">
    <property type="entry name" value="PRTase-like"/>
    <property type="match status" value="1"/>
</dbReference>
<feature type="binding site" description="in other chain" evidence="6">
    <location>
        <begin position="119"/>
        <end position="127"/>
    </location>
    <ligand>
        <name>5-phospho-alpha-D-ribose 1-diphosphate</name>
        <dbReference type="ChEBI" id="CHEBI:58017"/>
        <note>ligand shared between dimeric partners</note>
    </ligand>
</feature>
<dbReference type="NCBIfam" id="TIGR00336">
    <property type="entry name" value="pyrE"/>
    <property type="match status" value="1"/>
</dbReference>
<dbReference type="GO" id="GO:0004588">
    <property type="term" value="F:orotate phosphoribosyltransferase activity"/>
    <property type="evidence" value="ECO:0007669"/>
    <property type="project" value="UniProtKB-UniRule"/>
</dbReference>
<dbReference type="GO" id="GO:0044205">
    <property type="term" value="P:'de novo' UMP biosynthetic process"/>
    <property type="evidence" value="ECO:0007669"/>
    <property type="project" value="UniProtKB-UniRule"/>
</dbReference>
<comment type="function">
    <text evidence="6">Catalyzes the transfer of a ribosyl phosphate group from 5-phosphoribose 1-diphosphate to orotate, leading to the formation of orotidine monophosphate (OMP).</text>
</comment>
<comment type="pathway">
    <text evidence="1 6">Pyrimidine metabolism; UMP biosynthesis via de novo pathway; UMP from orotate: step 1/2.</text>
</comment>
<dbReference type="InterPro" id="IPR000836">
    <property type="entry name" value="PRTase_dom"/>
</dbReference>
<gene>
    <name evidence="6" type="primary">pyrE</name>
    <name evidence="8" type="ORF">C4B24_01790</name>
</gene>
<evidence type="ECO:0000256" key="1">
    <source>
        <dbReference type="ARBA" id="ARBA00004889"/>
    </source>
</evidence>
<keyword evidence="5 6" id="KW-0665">Pyrimidine biosynthesis</keyword>
<evidence type="ECO:0000259" key="7">
    <source>
        <dbReference type="Pfam" id="PF00156"/>
    </source>
</evidence>
<keyword evidence="3 6" id="KW-0328">Glycosyltransferase</keyword>
<dbReference type="HAMAP" id="MF_01208">
    <property type="entry name" value="PyrE"/>
    <property type="match status" value="1"/>
</dbReference>
<dbReference type="PANTHER" id="PTHR19278">
    <property type="entry name" value="OROTATE PHOSPHORIBOSYLTRANSFERASE"/>
    <property type="match status" value="1"/>
</dbReference>
<dbReference type="GO" id="GO:0000287">
    <property type="term" value="F:magnesium ion binding"/>
    <property type="evidence" value="ECO:0007669"/>
    <property type="project" value="UniProtKB-UniRule"/>
</dbReference>
<dbReference type="InterPro" id="IPR023031">
    <property type="entry name" value="OPRT"/>
</dbReference>
<dbReference type="InterPro" id="IPR029057">
    <property type="entry name" value="PRTase-like"/>
</dbReference>
<dbReference type="UniPathway" id="UPA00070">
    <property type="reaction ID" value="UER00119"/>
</dbReference>
<organism evidence="8 9">
    <name type="scientific">Mycoplasma marinum</name>
    <dbReference type="NCBI Taxonomy" id="1937190"/>
    <lineage>
        <taxon>Bacteria</taxon>
        <taxon>Bacillati</taxon>
        <taxon>Mycoplasmatota</taxon>
        <taxon>Mollicutes</taxon>
        <taxon>Mycoplasmataceae</taxon>
        <taxon>Mycoplasma</taxon>
    </lineage>
</organism>
<keyword evidence="6" id="KW-0460">Magnesium</keyword>
<accession>A0A4R0XSQ4</accession>
<evidence type="ECO:0000256" key="2">
    <source>
        <dbReference type="ARBA" id="ARBA00011971"/>
    </source>
</evidence>
<evidence type="ECO:0000256" key="4">
    <source>
        <dbReference type="ARBA" id="ARBA00022679"/>
    </source>
</evidence>
<evidence type="ECO:0000256" key="6">
    <source>
        <dbReference type="HAMAP-Rule" id="MF_01208"/>
    </source>
</evidence>
<dbReference type="AlphaFoldDB" id="A0A4R0XSQ4"/>
<dbReference type="OrthoDB" id="9803963at2"/>
<evidence type="ECO:0000313" key="8">
    <source>
        <dbReference type="EMBL" id="TCG11470.1"/>
    </source>
</evidence>
<evidence type="ECO:0000313" key="9">
    <source>
        <dbReference type="Proteomes" id="UP000294192"/>
    </source>
</evidence>
<dbReference type="Gene3D" id="3.40.50.2020">
    <property type="match status" value="1"/>
</dbReference>
<sequence>MNKIAKHLLDIKAVQLNTKEKFTWASGIQSPIYTDNRLIMSYPKIRNEIEEAFAQMIKSEFPEVTLLMGTATAGIPHAAYLSTIMDLPMGYVRGSAKNHGKQNQIEGFVSENEKIVVIEDLFSTGGSSLEAINVLKDKGYNVLGVVSIFSYGLEKLKKNFKGIKYHSLVTLKELLEVSKEVSYLKEEEIEEVKIFISNL</sequence>
<reference evidence="8 9" key="1">
    <citation type="submission" date="2018-02" db="EMBL/GenBank/DDBJ databases">
        <title>Mycoplasma marinum and Mycoplasma todarodis sp. nov., moderately halophilic and psychrotolerant mycoplasmas isolated from cephalopods.</title>
        <authorList>
            <person name="Viver T."/>
        </authorList>
    </citation>
    <scope>NUCLEOTIDE SEQUENCE [LARGE SCALE GENOMIC DNA]</scope>
    <source>
        <strain evidence="8 9">PE</strain>
    </source>
</reference>
<dbReference type="PANTHER" id="PTHR19278:SF9">
    <property type="entry name" value="URIDINE 5'-MONOPHOSPHATE SYNTHASE"/>
    <property type="match status" value="1"/>
</dbReference>
<comment type="cofactor">
    <cofactor evidence="6">
        <name>Mg(2+)</name>
        <dbReference type="ChEBI" id="CHEBI:18420"/>
    </cofactor>
</comment>
<evidence type="ECO:0000256" key="3">
    <source>
        <dbReference type="ARBA" id="ARBA00022676"/>
    </source>
</evidence>
<dbReference type="GO" id="GO:0019856">
    <property type="term" value="P:pyrimidine nucleobase biosynthetic process"/>
    <property type="evidence" value="ECO:0007669"/>
    <property type="project" value="TreeGrafter"/>
</dbReference>
<dbReference type="RefSeq" id="WP_131598760.1">
    <property type="nucleotide sequence ID" value="NZ_CBDBYK010000004.1"/>
</dbReference>
<evidence type="ECO:0000256" key="5">
    <source>
        <dbReference type="ARBA" id="ARBA00022975"/>
    </source>
</evidence>
<feature type="binding site" evidence="6">
    <location>
        <position position="93"/>
    </location>
    <ligand>
        <name>5-phospho-alpha-D-ribose 1-diphosphate</name>
        <dbReference type="ChEBI" id="CHEBI:58017"/>
        <note>ligand shared between dimeric partners</note>
    </ligand>
</feature>
<name>A0A4R0XSQ4_9MOLU</name>
<comment type="subunit">
    <text evidence="6">Homodimer.</text>
</comment>
<comment type="caution">
    <text evidence="8">The sequence shown here is derived from an EMBL/GenBank/DDBJ whole genome shotgun (WGS) entry which is preliminary data.</text>
</comment>
<dbReference type="InterPro" id="IPR004467">
    <property type="entry name" value="Or_phspho_trans_dom"/>
</dbReference>
<dbReference type="Proteomes" id="UP000294192">
    <property type="component" value="Unassembled WGS sequence"/>
</dbReference>
<keyword evidence="4 6" id="KW-0808">Transferase</keyword>
<comment type="catalytic activity">
    <reaction evidence="6">
        <text>orotidine 5'-phosphate + diphosphate = orotate + 5-phospho-alpha-D-ribose 1-diphosphate</text>
        <dbReference type="Rhea" id="RHEA:10380"/>
        <dbReference type="ChEBI" id="CHEBI:30839"/>
        <dbReference type="ChEBI" id="CHEBI:33019"/>
        <dbReference type="ChEBI" id="CHEBI:57538"/>
        <dbReference type="ChEBI" id="CHEBI:58017"/>
        <dbReference type="EC" id="2.4.2.10"/>
    </reaction>
</comment>
<feature type="domain" description="Phosphoribosyltransferase" evidence="7">
    <location>
        <begin position="43"/>
        <end position="158"/>
    </location>
</feature>
<feature type="binding site" evidence="6">
    <location>
        <position position="97"/>
    </location>
    <ligand>
        <name>5-phospho-alpha-D-ribose 1-diphosphate</name>
        <dbReference type="ChEBI" id="CHEBI:58017"/>
        <note>ligand shared between dimeric partners</note>
    </ligand>
</feature>
<protein>
    <recommendedName>
        <fullName evidence="2 6">Orotate phosphoribosyltransferase</fullName>
        <shortName evidence="6">OPRT</shortName>
        <shortName evidence="6">OPRTase</shortName>
        <ecNumber evidence="2 6">2.4.2.10</ecNumber>
    </recommendedName>
</protein>
<dbReference type="EMBL" id="PSZO01000006">
    <property type="protein sequence ID" value="TCG11470.1"/>
    <property type="molecule type" value="Genomic_DNA"/>
</dbReference>
<comment type="similarity">
    <text evidence="6">Belongs to the purine/pyrimidine phosphoribosyltransferase family. PyrE subfamily.</text>
</comment>
<feature type="binding site" evidence="6">
    <location>
        <position position="123"/>
    </location>
    <ligand>
        <name>orotate</name>
        <dbReference type="ChEBI" id="CHEBI:30839"/>
    </ligand>
</feature>
<comment type="caution">
    <text evidence="6">Lacks conserved residue(s) required for the propagation of feature annotation.</text>
</comment>
<dbReference type="Pfam" id="PF00156">
    <property type="entry name" value="Pribosyltran"/>
    <property type="match status" value="1"/>
</dbReference>
<keyword evidence="9" id="KW-1185">Reference proteome</keyword>
<feature type="binding site" evidence="6">
    <location>
        <position position="99"/>
    </location>
    <ligand>
        <name>5-phospho-alpha-D-ribose 1-diphosphate</name>
        <dbReference type="ChEBI" id="CHEBI:58017"/>
        <note>ligand shared between dimeric partners</note>
    </ligand>
</feature>